<feature type="domain" description="Transposase InsH N-terminal" evidence="3">
    <location>
        <begin position="16"/>
        <end position="101"/>
    </location>
</feature>
<dbReference type="EMBL" id="FRAR01000039">
    <property type="protein sequence ID" value="SHL00912.1"/>
    <property type="molecule type" value="Genomic_DNA"/>
</dbReference>
<dbReference type="OrthoDB" id="5751230at2"/>
<dbReference type="PANTHER" id="PTHR33408:SF2">
    <property type="entry name" value="TRANSPOSASE DDE DOMAIN-CONTAINING PROTEIN"/>
    <property type="match status" value="1"/>
</dbReference>
<name>A0A1M6X4D9_9FIRM</name>
<protein>
    <submittedName>
        <fullName evidence="4">Transposase, IS4 family</fullName>
    </submittedName>
</protein>
<keyword evidence="1" id="KW-0472">Membrane</keyword>
<dbReference type="Pfam" id="PF05598">
    <property type="entry name" value="DUF772"/>
    <property type="match status" value="1"/>
</dbReference>
<keyword evidence="1" id="KW-1133">Transmembrane helix</keyword>
<evidence type="ECO:0000259" key="3">
    <source>
        <dbReference type="Pfam" id="PF05598"/>
    </source>
</evidence>
<dbReference type="RefSeq" id="WP_072917630.1">
    <property type="nucleotide sequence ID" value="NZ_FRAR01000039.1"/>
</dbReference>
<keyword evidence="1" id="KW-0812">Transmembrane</keyword>
<feature type="transmembrane region" description="Helical" evidence="1">
    <location>
        <begin position="379"/>
        <end position="398"/>
    </location>
</feature>
<dbReference type="InterPro" id="IPR012337">
    <property type="entry name" value="RNaseH-like_sf"/>
</dbReference>
<dbReference type="Pfam" id="PF01609">
    <property type="entry name" value="DDE_Tnp_1"/>
    <property type="match status" value="1"/>
</dbReference>
<dbReference type="Proteomes" id="UP000183997">
    <property type="component" value="Unassembled WGS sequence"/>
</dbReference>
<evidence type="ECO:0000313" key="5">
    <source>
        <dbReference type="Proteomes" id="UP000183997"/>
    </source>
</evidence>
<evidence type="ECO:0000259" key="2">
    <source>
        <dbReference type="Pfam" id="PF01609"/>
    </source>
</evidence>
<gene>
    <name evidence="4" type="ORF">SAMN02745123_03895</name>
</gene>
<dbReference type="AlphaFoldDB" id="A0A1M6X4D9"/>
<keyword evidence="5" id="KW-1185">Reference proteome</keyword>
<dbReference type="GO" id="GO:0003677">
    <property type="term" value="F:DNA binding"/>
    <property type="evidence" value="ECO:0007669"/>
    <property type="project" value="InterPro"/>
</dbReference>
<evidence type="ECO:0000313" key="4">
    <source>
        <dbReference type="EMBL" id="SHL00912.1"/>
    </source>
</evidence>
<dbReference type="InterPro" id="IPR002559">
    <property type="entry name" value="Transposase_11"/>
</dbReference>
<dbReference type="GO" id="GO:0004803">
    <property type="term" value="F:transposase activity"/>
    <property type="evidence" value="ECO:0007669"/>
    <property type="project" value="InterPro"/>
</dbReference>
<dbReference type="InterPro" id="IPR008490">
    <property type="entry name" value="Transposase_InsH_N"/>
</dbReference>
<proteinExistence type="predicted"/>
<reference evidence="5" key="1">
    <citation type="submission" date="2016-11" db="EMBL/GenBank/DDBJ databases">
        <authorList>
            <person name="Varghese N."/>
            <person name="Submissions S."/>
        </authorList>
    </citation>
    <scope>NUCLEOTIDE SEQUENCE [LARGE SCALE GENOMIC DNA]</scope>
    <source>
        <strain evidence="5">DSM 10349</strain>
    </source>
</reference>
<dbReference type="GO" id="GO:0006313">
    <property type="term" value="P:DNA transposition"/>
    <property type="evidence" value="ECO:0007669"/>
    <property type="project" value="InterPro"/>
</dbReference>
<organism evidence="4 5">
    <name type="scientific">Desulforamulus aeronauticus DSM 10349</name>
    <dbReference type="NCBI Taxonomy" id="1121421"/>
    <lineage>
        <taxon>Bacteria</taxon>
        <taxon>Bacillati</taxon>
        <taxon>Bacillota</taxon>
        <taxon>Clostridia</taxon>
        <taxon>Eubacteriales</taxon>
        <taxon>Peptococcaceae</taxon>
        <taxon>Desulforamulus</taxon>
    </lineage>
</organism>
<accession>A0A1M6X4D9</accession>
<dbReference type="SUPFAM" id="SSF53098">
    <property type="entry name" value="Ribonuclease H-like"/>
    <property type="match status" value="1"/>
</dbReference>
<dbReference type="STRING" id="1121421.SAMN02745123_03895"/>
<feature type="domain" description="Transposase IS4-like" evidence="2">
    <location>
        <begin position="136"/>
        <end position="391"/>
    </location>
</feature>
<dbReference type="PANTHER" id="PTHR33408">
    <property type="entry name" value="TRANSPOSASE"/>
    <property type="match status" value="1"/>
</dbReference>
<sequence>MYLLQPTLFSFEELLKFEPETRLQKVLSVLDLSPALTVVKKAVVGPKGHCVGNMISALVAKQLEQIPTVAALVKRLSEDLRCGFSLSASVPSESTFSRLIKKLTVTDEKNGTPSVLKEIFDNLVKNARAMGLIGSECIAIDSSKIDAYEKSRPKKDLKGDKTANWGAKRDTHGNQITWFGYKAHIAVDCQSELPIALMVTPANTHDAKLAIPLIELVNQSLADARKPKYYAMDMGYDSKEIYSEVMTKFKGQALIPINPRGSKDHPEGCDFDGTPICSMGQRMVYWGSDTKTGTNKYRCPHVMGKYDCPHGSAWCSQSSYGLVVKTKVEDDPRMNCLPARGTRNWQKLYNKRTAVERCFGRLKQHLGANSLRTRGLEKVTLHITLSCIALLAGSIAVAKLKNIKQVA</sequence>
<evidence type="ECO:0000256" key="1">
    <source>
        <dbReference type="SAM" id="Phobius"/>
    </source>
</evidence>